<protein>
    <submittedName>
        <fullName evidence="6">Transcriptional regulator</fullName>
    </submittedName>
</protein>
<feature type="domain" description="HTH lysR-type" evidence="5">
    <location>
        <begin position="24"/>
        <end position="81"/>
    </location>
</feature>
<keyword evidence="3" id="KW-0238">DNA-binding</keyword>
<dbReference type="PROSITE" id="PS50931">
    <property type="entry name" value="HTH_LYSR"/>
    <property type="match status" value="1"/>
</dbReference>
<dbReference type="FunFam" id="1.10.10.10:FF:000001">
    <property type="entry name" value="LysR family transcriptional regulator"/>
    <property type="match status" value="1"/>
</dbReference>
<dbReference type="PANTHER" id="PTHR30346">
    <property type="entry name" value="TRANSCRIPTIONAL DUAL REGULATOR HCAR-RELATED"/>
    <property type="match status" value="1"/>
</dbReference>
<dbReference type="Gene3D" id="3.40.190.10">
    <property type="entry name" value="Periplasmic binding protein-like II"/>
    <property type="match status" value="2"/>
</dbReference>
<dbReference type="PRINTS" id="PR00039">
    <property type="entry name" value="HTHLYSR"/>
</dbReference>
<dbReference type="EMBL" id="JFBT01000001">
    <property type="protein sequence ID" value="EXG82843.1"/>
    <property type="molecule type" value="Genomic_DNA"/>
</dbReference>
<dbReference type="InterPro" id="IPR005119">
    <property type="entry name" value="LysR_subst-bd"/>
</dbReference>
<comment type="caution">
    <text evidence="6">The sequence shown here is derived from an EMBL/GenBank/DDBJ whole genome shotgun (WGS) entry which is preliminary data.</text>
</comment>
<sequence>MLSSGIYVVQYLIPIVFMPMRPSLELRWVAYFVAVAEAGTVSAAADAVRVAQPSLSRQLRALEQDLDVDLFDRAHGRLRLSPAGRALLPYARELLARADALRAAAELQVRGRLTHVTIAAPTTTLTDVVSPFLVTLTPDDPVPAVFVSDGNTVDDALRRGADLVITAEPPDRRRSFHPLPPLPVWAYVPPGHALAPPGPLGAAAATGPGGPGGSLDAAALVGEALILLPAGHPARDAFDRAIGVPATIEASNGTVAQALAAAGRGVAVVSDDPRYDLVPLAVVATDGTPVSVRLACAWDPGHPAAPALAGLAARIERYVVRHYATN</sequence>
<dbReference type="CDD" id="cd05466">
    <property type="entry name" value="PBP2_LTTR_substrate"/>
    <property type="match status" value="1"/>
</dbReference>
<accession>A0A010Z6C1</accession>
<dbReference type="SUPFAM" id="SSF53850">
    <property type="entry name" value="Periplasmic binding protein-like II"/>
    <property type="match status" value="1"/>
</dbReference>
<keyword evidence="4" id="KW-0804">Transcription</keyword>
<dbReference type="AlphaFoldDB" id="A0A010Z6C1"/>
<dbReference type="SUPFAM" id="SSF46785">
    <property type="entry name" value="Winged helix' DNA-binding domain"/>
    <property type="match status" value="1"/>
</dbReference>
<dbReference type="GO" id="GO:0003677">
    <property type="term" value="F:DNA binding"/>
    <property type="evidence" value="ECO:0007669"/>
    <property type="project" value="UniProtKB-KW"/>
</dbReference>
<dbReference type="InterPro" id="IPR036390">
    <property type="entry name" value="WH_DNA-bd_sf"/>
</dbReference>
<evidence type="ECO:0000256" key="2">
    <source>
        <dbReference type="ARBA" id="ARBA00023015"/>
    </source>
</evidence>
<gene>
    <name evidence="6" type="ORF">CryarDRAFT_4044</name>
</gene>
<dbReference type="HOGENOM" id="CLU_039613_6_4_11"/>
<evidence type="ECO:0000313" key="7">
    <source>
        <dbReference type="Proteomes" id="UP000021053"/>
    </source>
</evidence>
<evidence type="ECO:0000256" key="1">
    <source>
        <dbReference type="ARBA" id="ARBA00009437"/>
    </source>
</evidence>
<dbReference type="Pfam" id="PF00126">
    <property type="entry name" value="HTH_1"/>
    <property type="match status" value="1"/>
</dbReference>
<dbReference type="InterPro" id="IPR036388">
    <property type="entry name" value="WH-like_DNA-bd_sf"/>
</dbReference>
<evidence type="ECO:0000259" key="5">
    <source>
        <dbReference type="PROSITE" id="PS50931"/>
    </source>
</evidence>
<dbReference type="Pfam" id="PF03466">
    <property type="entry name" value="LysR_substrate"/>
    <property type="match status" value="1"/>
</dbReference>
<proteinExistence type="inferred from homology"/>
<reference evidence="6 7" key="1">
    <citation type="submission" date="2013-07" db="EMBL/GenBank/DDBJ databases">
        <authorList>
            <consortium name="DOE Joint Genome Institute"/>
            <person name="Eisen J."/>
            <person name="Huntemann M."/>
            <person name="Han J."/>
            <person name="Chen A."/>
            <person name="Kyrpides N."/>
            <person name="Mavromatis K."/>
            <person name="Markowitz V."/>
            <person name="Palaniappan K."/>
            <person name="Ivanova N."/>
            <person name="Schaumberg A."/>
            <person name="Pati A."/>
            <person name="Liolios K."/>
            <person name="Nordberg H.P."/>
            <person name="Cantor M.N."/>
            <person name="Hua S.X."/>
            <person name="Woyke T."/>
        </authorList>
    </citation>
    <scope>NUCLEOTIDE SEQUENCE [LARGE SCALE GENOMIC DNA]</scope>
    <source>
        <strain evidence="6 7">DSM 44712</strain>
    </source>
</reference>
<keyword evidence="2" id="KW-0805">Transcription regulation</keyword>
<keyword evidence="7" id="KW-1185">Reference proteome</keyword>
<comment type="similarity">
    <text evidence="1">Belongs to the LysR transcriptional regulatory family.</text>
</comment>
<dbReference type="Gene3D" id="1.10.10.10">
    <property type="entry name" value="Winged helix-like DNA-binding domain superfamily/Winged helix DNA-binding domain"/>
    <property type="match status" value="1"/>
</dbReference>
<dbReference type="InterPro" id="IPR000847">
    <property type="entry name" value="LysR_HTH_N"/>
</dbReference>
<dbReference type="GO" id="GO:0032993">
    <property type="term" value="C:protein-DNA complex"/>
    <property type="evidence" value="ECO:0007669"/>
    <property type="project" value="TreeGrafter"/>
</dbReference>
<dbReference type="Proteomes" id="UP000021053">
    <property type="component" value="Unassembled WGS sequence"/>
</dbReference>
<evidence type="ECO:0000313" key="6">
    <source>
        <dbReference type="EMBL" id="EXG82843.1"/>
    </source>
</evidence>
<dbReference type="PATRIC" id="fig|927661.3.peg.4017"/>
<organism evidence="6 7">
    <name type="scientific">Cryptosporangium arvum DSM 44712</name>
    <dbReference type="NCBI Taxonomy" id="927661"/>
    <lineage>
        <taxon>Bacteria</taxon>
        <taxon>Bacillati</taxon>
        <taxon>Actinomycetota</taxon>
        <taxon>Actinomycetes</taxon>
        <taxon>Cryptosporangiales</taxon>
        <taxon>Cryptosporangiaceae</taxon>
        <taxon>Cryptosporangium</taxon>
    </lineage>
</organism>
<dbReference type="GO" id="GO:0003700">
    <property type="term" value="F:DNA-binding transcription factor activity"/>
    <property type="evidence" value="ECO:0007669"/>
    <property type="project" value="InterPro"/>
</dbReference>
<dbReference type="PANTHER" id="PTHR30346:SF29">
    <property type="entry name" value="LYSR SUBSTRATE-BINDING"/>
    <property type="match status" value="1"/>
</dbReference>
<evidence type="ECO:0000256" key="3">
    <source>
        <dbReference type="ARBA" id="ARBA00023125"/>
    </source>
</evidence>
<name>A0A010Z6C1_9ACTN</name>
<evidence type="ECO:0000256" key="4">
    <source>
        <dbReference type="ARBA" id="ARBA00023163"/>
    </source>
</evidence>